<accession>A0A1A7XZ68</accession>
<feature type="non-terminal residue" evidence="1">
    <location>
        <position position="1"/>
    </location>
</feature>
<proteinExistence type="predicted"/>
<protein>
    <submittedName>
        <fullName evidence="1">Uncharacterized protein</fullName>
    </submittedName>
</protein>
<dbReference type="EMBL" id="HADX01001215">
    <property type="protein sequence ID" value="SBP23447.1"/>
    <property type="molecule type" value="Transcribed_RNA"/>
</dbReference>
<dbReference type="EMBL" id="HADW01008387">
    <property type="protein sequence ID" value="SBP09787.1"/>
    <property type="molecule type" value="Transcribed_RNA"/>
</dbReference>
<sequence>GKTTKRNKDKRSKVTPNLPALRCFMLPVSQEHHGKYFGSFFGTKRKNITTKVPKINLLKTGEQARPDVQQEPIRIECPGPDPAHPAPPAAGKNGSGELRVVFIGLHSIRSQSESSCFTFKVLL</sequence>
<gene>
    <name evidence="1" type="primary">Nfu_g_1_005490</name>
</gene>
<organism evidence="1">
    <name type="scientific">Iconisemion striatum</name>
    <dbReference type="NCBI Taxonomy" id="60296"/>
    <lineage>
        <taxon>Eukaryota</taxon>
        <taxon>Metazoa</taxon>
        <taxon>Chordata</taxon>
        <taxon>Craniata</taxon>
        <taxon>Vertebrata</taxon>
        <taxon>Euteleostomi</taxon>
        <taxon>Actinopterygii</taxon>
        <taxon>Neopterygii</taxon>
        <taxon>Teleostei</taxon>
        <taxon>Neoteleostei</taxon>
        <taxon>Acanthomorphata</taxon>
        <taxon>Ovalentaria</taxon>
        <taxon>Atherinomorphae</taxon>
        <taxon>Cyprinodontiformes</taxon>
        <taxon>Nothobranchiidae</taxon>
        <taxon>Iconisemion</taxon>
    </lineage>
</organism>
<dbReference type="AlphaFoldDB" id="A0A1A7XZ68"/>
<name>A0A1A7XZ68_9TELE</name>
<reference evidence="1" key="2">
    <citation type="submission" date="2016-06" db="EMBL/GenBank/DDBJ databases">
        <title>The genome of a short-lived fish provides insights into sex chromosome evolution and the genetic control of aging.</title>
        <authorList>
            <person name="Reichwald K."/>
            <person name="Felder M."/>
            <person name="Petzold A."/>
            <person name="Koch P."/>
            <person name="Groth M."/>
            <person name="Platzer M."/>
        </authorList>
    </citation>
    <scope>NUCLEOTIDE SEQUENCE</scope>
    <source>
        <tissue evidence="1">Brain</tissue>
    </source>
</reference>
<reference evidence="1" key="1">
    <citation type="submission" date="2016-05" db="EMBL/GenBank/DDBJ databases">
        <authorList>
            <person name="Lavstsen T."/>
            <person name="Jespersen J.S."/>
        </authorList>
    </citation>
    <scope>NUCLEOTIDE SEQUENCE</scope>
    <source>
        <tissue evidence="1">Brain</tissue>
    </source>
</reference>
<evidence type="ECO:0000313" key="1">
    <source>
        <dbReference type="EMBL" id="SBP23447.1"/>
    </source>
</evidence>